<protein>
    <submittedName>
        <fullName evidence="1">Uncharacterized protein</fullName>
    </submittedName>
</protein>
<evidence type="ECO:0000313" key="1">
    <source>
        <dbReference type="EMBL" id="OAM19916.1"/>
    </source>
</evidence>
<dbReference type="AlphaFoldDB" id="A0A1A9RLQ3"/>
<organism evidence="1 2">
    <name type="scientific">Eikenella corrodens</name>
    <dbReference type="NCBI Taxonomy" id="539"/>
    <lineage>
        <taxon>Bacteria</taxon>
        <taxon>Pseudomonadati</taxon>
        <taxon>Pseudomonadota</taxon>
        <taxon>Betaproteobacteria</taxon>
        <taxon>Neisseriales</taxon>
        <taxon>Neisseriaceae</taxon>
        <taxon>Eikenella</taxon>
    </lineage>
</organism>
<accession>A0A1A9RLQ3</accession>
<reference evidence="2" key="1">
    <citation type="submission" date="2016-05" db="EMBL/GenBank/DDBJ databases">
        <title>Draft genome of Corynebacterium afermentans subsp. afermentans LCDC 88199T.</title>
        <authorList>
            <person name="Bernier A.-M."/>
            <person name="Bernard K."/>
        </authorList>
    </citation>
    <scope>NUCLEOTIDE SEQUENCE [LARGE SCALE GENOMIC DNA]</scope>
    <source>
        <strain evidence="2">NML04-0072</strain>
    </source>
</reference>
<evidence type="ECO:0000313" key="2">
    <source>
        <dbReference type="Proteomes" id="UP000077589"/>
    </source>
</evidence>
<proteinExistence type="predicted"/>
<dbReference type="EMBL" id="LXSG01000027">
    <property type="protein sequence ID" value="OAM19916.1"/>
    <property type="molecule type" value="Genomic_DNA"/>
</dbReference>
<dbReference type="OrthoDB" id="9128719at2"/>
<name>A0A1A9RLQ3_EIKCO</name>
<dbReference type="Proteomes" id="UP000077589">
    <property type="component" value="Unassembled WGS sequence"/>
</dbReference>
<dbReference type="RefSeq" id="WP_064087625.1">
    <property type="nucleotide sequence ID" value="NZ_LXSG01000027.1"/>
</dbReference>
<feature type="non-terminal residue" evidence="1">
    <location>
        <position position="248"/>
    </location>
</feature>
<sequence>MMNKLILVLSSDSFIRFTKWLDDTDGHLNPVFIGEFKHPAGNIEAFCKLYDTSGKGLINEIIGFLAAHALGISQPHHAFIALLPIKSLPGFAAVARRKENAWMQNKTDDTVMCFCTSRLDGHSAAIHLLSQNGIEKLITEQEIATDIAKWEEYSSAVALDENIAHADRHFNNLLRLSKQKYALIDNGRLINGTSETWGCEMLDSNQLYNNRLLRAMVARKATTKPSNNQLQDKAIVCAEQHEQKLKNI</sequence>
<gene>
    <name evidence="1" type="ORF">A7P90_04685</name>
</gene>
<comment type="caution">
    <text evidence="1">The sequence shown here is derived from an EMBL/GenBank/DDBJ whole genome shotgun (WGS) entry which is preliminary data.</text>
</comment>